<dbReference type="InterPro" id="IPR044666">
    <property type="entry name" value="Cyclophilin_A-like"/>
</dbReference>
<dbReference type="InterPro" id="IPR029000">
    <property type="entry name" value="Cyclophilin-like_dom_sf"/>
</dbReference>
<comment type="subcellular location">
    <subcellularLocation>
        <location evidence="2">Nucleus</location>
    </subcellularLocation>
</comment>
<dbReference type="InterPro" id="IPR002130">
    <property type="entry name" value="Cyclophilin-type_PPIase_dom"/>
</dbReference>
<dbReference type="PANTHER" id="PTHR45625:SF6">
    <property type="entry name" value="SPLICEOSOME-ASSOCIATED PROTEIN CWC27 HOMOLOG"/>
    <property type="match status" value="1"/>
</dbReference>
<comment type="catalytic activity">
    <reaction evidence="1">
        <text>[protein]-peptidylproline (omega=180) = [protein]-peptidylproline (omega=0)</text>
        <dbReference type="Rhea" id="RHEA:16237"/>
        <dbReference type="Rhea" id="RHEA-COMP:10747"/>
        <dbReference type="Rhea" id="RHEA-COMP:10748"/>
        <dbReference type="ChEBI" id="CHEBI:83833"/>
        <dbReference type="ChEBI" id="CHEBI:83834"/>
        <dbReference type="EC" id="5.2.1.8"/>
    </reaction>
</comment>
<dbReference type="PROSITE" id="PS00170">
    <property type="entry name" value="CSA_PPIASE_1"/>
    <property type="match status" value="1"/>
</dbReference>
<evidence type="ECO:0000313" key="7">
    <source>
        <dbReference type="EMBL" id="CDR39400.1"/>
    </source>
</evidence>
<reference evidence="7" key="1">
    <citation type="journal article" date="2014" name="Genome Announc.">
        <title>Draft genome sequence of Rhodosporidium toruloides CECT1137, an oleaginous yeast of biotechnological interest.</title>
        <authorList>
            <person name="Morin N."/>
            <person name="Calcas X."/>
            <person name="Devillers H."/>
            <person name="Durrens P."/>
            <person name="Sherman D.J."/>
            <person name="Nicaud J.-M."/>
            <person name="Neuveglise C."/>
        </authorList>
    </citation>
    <scope>NUCLEOTIDE SEQUENCE</scope>
    <source>
        <strain evidence="7">CECT1137</strain>
    </source>
</reference>
<dbReference type="EMBL" id="LK052939">
    <property type="protein sequence ID" value="CDR39400.1"/>
    <property type="molecule type" value="Genomic_DNA"/>
</dbReference>
<feature type="compositionally biased region" description="Basic and acidic residues" evidence="5">
    <location>
        <begin position="490"/>
        <end position="500"/>
    </location>
</feature>
<protein>
    <submittedName>
        <fullName evidence="7">RHTO0S04e04764g1_1</fullName>
    </submittedName>
</protein>
<feature type="compositionally biased region" description="Acidic residues" evidence="5">
    <location>
        <begin position="429"/>
        <end position="438"/>
    </location>
</feature>
<feature type="compositionally biased region" description="Basic and acidic residues" evidence="5">
    <location>
        <begin position="236"/>
        <end position="255"/>
    </location>
</feature>
<evidence type="ECO:0000256" key="1">
    <source>
        <dbReference type="ARBA" id="ARBA00000971"/>
    </source>
</evidence>
<dbReference type="GO" id="GO:0003755">
    <property type="term" value="F:peptidyl-prolyl cis-trans isomerase activity"/>
    <property type="evidence" value="ECO:0007669"/>
    <property type="project" value="UniProtKB-EC"/>
</dbReference>
<feature type="compositionally biased region" description="Basic and acidic residues" evidence="5">
    <location>
        <begin position="514"/>
        <end position="555"/>
    </location>
</feature>
<dbReference type="GO" id="GO:0006457">
    <property type="term" value="P:protein folding"/>
    <property type="evidence" value="ECO:0007669"/>
    <property type="project" value="InterPro"/>
</dbReference>
<feature type="region of interest" description="Disordered" evidence="5">
    <location>
        <begin position="404"/>
        <end position="438"/>
    </location>
</feature>
<name>A0A061AP65_RHOTO</name>
<dbReference type="PROSITE" id="PS50072">
    <property type="entry name" value="CSA_PPIASE_2"/>
    <property type="match status" value="1"/>
</dbReference>
<feature type="domain" description="PPIase cyclophilin-type" evidence="6">
    <location>
        <begin position="10"/>
        <end position="162"/>
    </location>
</feature>
<gene>
    <name evidence="7" type="ORF">RHTO0S_04e04764g</name>
</gene>
<keyword evidence="3" id="KW-0539">Nucleus</keyword>
<evidence type="ECO:0000256" key="5">
    <source>
        <dbReference type="SAM" id="MobiDB-lite"/>
    </source>
</evidence>
<evidence type="ECO:0000259" key="6">
    <source>
        <dbReference type="PROSITE" id="PS50072"/>
    </source>
</evidence>
<proteinExistence type="inferred from homology"/>
<evidence type="ECO:0000256" key="2">
    <source>
        <dbReference type="ARBA" id="ARBA00004123"/>
    </source>
</evidence>
<evidence type="ECO:0000256" key="4">
    <source>
        <dbReference type="ARBA" id="ARBA00038509"/>
    </source>
</evidence>
<feature type="region of interest" description="Disordered" evidence="5">
    <location>
        <begin position="163"/>
        <end position="390"/>
    </location>
</feature>
<feature type="compositionally biased region" description="Basic and acidic residues" evidence="5">
    <location>
        <begin position="306"/>
        <end position="338"/>
    </location>
</feature>
<dbReference type="GO" id="GO:0071013">
    <property type="term" value="C:catalytic step 2 spliceosome"/>
    <property type="evidence" value="ECO:0007669"/>
    <property type="project" value="TreeGrafter"/>
</dbReference>
<feature type="compositionally biased region" description="Basic and acidic residues" evidence="5">
    <location>
        <begin position="163"/>
        <end position="201"/>
    </location>
</feature>
<feature type="compositionally biased region" description="Basic and acidic residues" evidence="5">
    <location>
        <begin position="271"/>
        <end position="299"/>
    </location>
</feature>
<dbReference type="AlphaFoldDB" id="A0A061AP65"/>
<dbReference type="Gene3D" id="2.40.100.10">
    <property type="entry name" value="Cyclophilin-like"/>
    <property type="match status" value="1"/>
</dbReference>
<dbReference type="PRINTS" id="PR00153">
    <property type="entry name" value="CSAPPISMRASE"/>
</dbReference>
<comment type="similarity">
    <text evidence="4">Belongs to the cyclophilin-type PPIase family. CWC27 subfamily.</text>
</comment>
<evidence type="ECO:0000256" key="3">
    <source>
        <dbReference type="ARBA" id="ARBA00023242"/>
    </source>
</evidence>
<dbReference type="PANTHER" id="PTHR45625">
    <property type="entry name" value="PEPTIDYL-PROLYL CIS-TRANS ISOMERASE-RELATED"/>
    <property type="match status" value="1"/>
</dbReference>
<organism evidence="7">
    <name type="scientific">Rhodotorula toruloides</name>
    <name type="common">Yeast</name>
    <name type="synonym">Rhodosporidium toruloides</name>
    <dbReference type="NCBI Taxonomy" id="5286"/>
    <lineage>
        <taxon>Eukaryota</taxon>
        <taxon>Fungi</taxon>
        <taxon>Dikarya</taxon>
        <taxon>Basidiomycota</taxon>
        <taxon>Pucciniomycotina</taxon>
        <taxon>Microbotryomycetes</taxon>
        <taxon>Sporidiobolales</taxon>
        <taxon>Sporidiobolaceae</taxon>
        <taxon>Rhodotorula</taxon>
    </lineage>
</organism>
<dbReference type="SUPFAM" id="SSF50891">
    <property type="entry name" value="Cyclophilin-like"/>
    <property type="match status" value="1"/>
</dbReference>
<dbReference type="OrthoDB" id="442970at2759"/>
<accession>A0A061AP65</accession>
<dbReference type="InterPro" id="IPR020892">
    <property type="entry name" value="Cyclophilin-type_PPIase_CS"/>
</dbReference>
<sequence length="564" mass="63126">MSFVVTEPITEGLVVLHTSLGDILIELWRRECPKAVRNFVQLCLEGHYDGVPFHRIVPGFIAQTGGSDECIYDEGNFGIETNQRLKFNRRGLVAMAADPTTKSNMSQFFFTLDAAPELQNKHTLFGRVAGDSLFNLLKLQEVELEPGTDKPVFPPTIKRAEVRVDPFEDGPDPIRPRITAEERREQEKAKKEMMAERAREKKQGKRKGTKNKALLSFGADAEEPEDASLPKTKIKSAHDVLHDSRLSSQVVDDRGLSATLPPELMGGPPVPDREDKGKRRRTEDDSERLRAEKRGRAEAEPSGSAKLDEARKLKEKAPKSEAERRKEEIAKVQAELKKMTGKVGSDDEDAGKAKKAKRSGPSLLQLEREKYMRGGVKSTGKGKKRANDEDDVLDALEGFRSKLFQAAKTAPKDEEEEEDKPEKLHGIDLNDDELEEDTEGWMTHSLKFRKDATQDLHALDEYAVVDPLAKNSMTLDEMKNKATNRGARRYAGEEREERRGGGGASGSGSGSRYEGGRDRNRGDRYGGGGRDRDDRYGGRDERDRNRPEVRGDWKQARVSTTDLA</sequence>
<feature type="region of interest" description="Disordered" evidence="5">
    <location>
        <begin position="466"/>
        <end position="564"/>
    </location>
</feature>
<dbReference type="Pfam" id="PF00160">
    <property type="entry name" value="Pro_isomerase"/>
    <property type="match status" value="1"/>
</dbReference>